<dbReference type="PROSITE" id="PS51340">
    <property type="entry name" value="MOSC"/>
    <property type="match status" value="1"/>
</dbReference>
<reference evidence="2 3" key="1">
    <citation type="journal article" date="2023" name="G3 (Bethesda)">
        <title>A chromosome-level genome assembly of Zasmidium syzygii isolated from banana leaves.</title>
        <authorList>
            <person name="van Westerhoven A.C."/>
            <person name="Mehrabi R."/>
            <person name="Talebi R."/>
            <person name="Steentjes M.B.F."/>
            <person name="Corcolon B."/>
            <person name="Chong P.A."/>
            <person name="Kema G.H.J."/>
            <person name="Seidl M.F."/>
        </authorList>
    </citation>
    <scope>NUCLEOTIDE SEQUENCE [LARGE SCALE GENOMIC DNA]</scope>
    <source>
        <strain evidence="2 3">P124</strain>
    </source>
</reference>
<comment type="caution">
    <text evidence="2">The sequence shown here is derived from an EMBL/GenBank/DDBJ whole genome shotgun (WGS) entry which is preliminary data.</text>
</comment>
<gene>
    <name evidence="2" type="ORF">PRZ48_010720</name>
</gene>
<evidence type="ECO:0000259" key="1">
    <source>
        <dbReference type="PROSITE" id="PS51340"/>
    </source>
</evidence>
<dbReference type="Pfam" id="PF03476">
    <property type="entry name" value="MOSC_N"/>
    <property type="match status" value="1"/>
</dbReference>
<accession>A0ABR0E9H6</accession>
<dbReference type="InterPro" id="IPR011037">
    <property type="entry name" value="Pyrv_Knase-like_insert_dom_sf"/>
</dbReference>
<dbReference type="InterPro" id="IPR005303">
    <property type="entry name" value="MOCOS_middle"/>
</dbReference>
<evidence type="ECO:0000313" key="2">
    <source>
        <dbReference type="EMBL" id="KAK4498064.1"/>
    </source>
</evidence>
<dbReference type="Proteomes" id="UP001305779">
    <property type="component" value="Unassembled WGS sequence"/>
</dbReference>
<organism evidence="2 3">
    <name type="scientific">Zasmidium cellare</name>
    <name type="common">Wine cellar mold</name>
    <name type="synonym">Racodium cellare</name>
    <dbReference type="NCBI Taxonomy" id="395010"/>
    <lineage>
        <taxon>Eukaryota</taxon>
        <taxon>Fungi</taxon>
        <taxon>Dikarya</taxon>
        <taxon>Ascomycota</taxon>
        <taxon>Pezizomycotina</taxon>
        <taxon>Dothideomycetes</taxon>
        <taxon>Dothideomycetidae</taxon>
        <taxon>Mycosphaerellales</taxon>
        <taxon>Mycosphaerellaceae</taxon>
        <taxon>Zasmidium</taxon>
    </lineage>
</organism>
<keyword evidence="3" id="KW-1185">Reference proteome</keyword>
<proteinExistence type="predicted"/>
<dbReference type="SUPFAM" id="SSF50800">
    <property type="entry name" value="PK beta-barrel domain-like"/>
    <property type="match status" value="1"/>
</dbReference>
<dbReference type="EMBL" id="JAXOVC010000008">
    <property type="protein sequence ID" value="KAK4498064.1"/>
    <property type="molecule type" value="Genomic_DNA"/>
</dbReference>
<protein>
    <recommendedName>
        <fullName evidence="1">MOSC domain-containing protein</fullName>
    </recommendedName>
</protein>
<evidence type="ECO:0000313" key="3">
    <source>
        <dbReference type="Proteomes" id="UP001305779"/>
    </source>
</evidence>
<dbReference type="Pfam" id="PF03473">
    <property type="entry name" value="MOSC"/>
    <property type="match status" value="1"/>
</dbReference>
<dbReference type="SUPFAM" id="SSF141673">
    <property type="entry name" value="MOSC N-terminal domain-like"/>
    <property type="match status" value="1"/>
</dbReference>
<dbReference type="InterPro" id="IPR005302">
    <property type="entry name" value="MoCF_Sase_C"/>
</dbReference>
<name>A0ABR0E9H6_ZASCE</name>
<dbReference type="PANTHER" id="PTHR14237:SF34">
    <property type="entry name" value="MOSC DOMAIN PROTEIN (AFU_ORTHOLOGUE AFUA_2G07820)"/>
    <property type="match status" value="1"/>
</dbReference>
<feature type="domain" description="MOSC" evidence="1">
    <location>
        <begin position="154"/>
        <end position="327"/>
    </location>
</feature>
<sequence length="344" mass="38900">MKIEKLYTYPVKALRAVELDSVQVTKHGFPHDRRFMVLQVLKEDDGSVKYKNIHVAHFPESVRFFPSLDLEGERVKVTYKPANGGEEKSIDFPLYPETDDLETVEVDMHKSPTNAFKMPQKYNDWFSSCYGFDVILAYLGRNYRKVLMSTSHNKQAPKPPTNSWLSSITSTATSYLTGTNKENSPDTKILTFNDCAPYLIASSRSMDDLHHRLPTPSTMDILKFRPNIIVSGASEPWEEDYWGQLTLPSSNITINCIHNCGRCKSINIDYETGAPSTGAEGGMLKAMQRDRRVDPGVKWSPIFGRYSFLGEGCEGATVRVGDEVVVSERLDERTRFDWEGLATT</sequence>
<dbReference type="PANTHER" id="PTHR14237">
    <property type="entry name" value="MOLYBDOPTERIN COFACTOR SULFURASE MOSC"/>
    <property type="match status" value="1"/>
</dbReference>